<evidence type="ECO:0000256" key="5">
    <source>
        <dbReference type="ARBA" id="ARBA00012791"/>
    </source>
</evidence>
<accession>A0A9P8EXH6</accession>
<keyword evidence="14" id="KW-0812">Transmembrane</keyword>
<keyword evidence="14" id="KW-1133">Transmembrane helix</keyword>
<organism evidence="17 18">
    <name type="scientific">Aureobasidium melanogenum</name>
    <name type="common">Aureobasidium pullulans var. melanogenum</name>
    <dbReference type="NCBI Taxonomy" id="46634"/>
    <lineage>
        <taxon>Eukaryota</taxon>
        <taxon>Fungi</taxon>
        <taxon>Dikarya</taxon>
        <taxon>Ascomycota</taxon>
        <taxon>Pezizomycotina</taxon>
        <taxon>Dothideomycetes</taxon>
        <taxon>Dothideomycetidae</taxon>
        <taxon>Dothideales</taxon>
        <taxon>Saccotheciaceae</taxon>
        <taxon>Aureobasidium</taxon>
    </lineage>
</organism>
<evidence type="ECO:0000256" key="7">
    <source>
        <dbReference type="ARBA" id="ARBA00022630"/>
    </source>
</evidence>
<dbReference type="CDD" id="cd04738">
    <property type="entry name" value="DHOD_2_like"/>
    <property type="match status" value="1"/>
</dbReference>
<protein>
    <recommendedName>
        <fullName evidence="6">Dihydroorotate dehydrogenase (quinone), mitochondrial</fullName>
        <ecNumber evidence="5">1.3.5.2</ecNumber>
    </recommendedName>
    <alternativeName>
        <fullName evidence="11">Dihydroorotate oxidase</fullName>
    </alternativeName>
</protein>
<sequence length="1408" mass="153686">MRSLLISPLIALSFAASVFAAPPVQNDAPALPPANFARDAALNVARDAPDAPASPAKDPEVKGETNKDPVTDGADSGPKGTVFNGVNVPPITELSGTTLDHDISKGTWLVEFFSPYCHHCKAFAPTWQTLHEFYYTSDPLPASKDSPDSLNSFTRFYDFKFAKLDCVAFGSACSDKNINSFPTVVQFKDGKEVDRKVGALPMKDEVKWIETMLEAIKPGSRQKDGPKLPKVGATSSPDFKGAAVIGPAKEADAIAEATKSTTSSTSTKSLLKATKIAKETANPAGTSVPLTAETFQQKVTTTHDPWFIKFYAPWCHHCQAMAPSWHAMARDMKNKLNIGEVNCEVERRLCKDVNVKGYPTLIYFQGGERIEYEGLRGLGDLISYANKAVSAGDGVVDVDAAAFEALEKEEEVIFLYFYDHATTSEDFQALERLLLSLIGHAKLVKTKDPALSARYKISTWPRLIVSRDGKPTYYTPLSPRDMRDFRKVLGWMQANWLPIVPELTSSNARDIMDHRLVVLAILSRERKEDFVIAKRELKSAALEWIDKEIQAFQLERQELRDAKQLRIEEAEDRNDQRGLRAAKQIRIDMNEIDRKEVGFAWVDGVFWERWLKTTFGIDVKEGEKVVINDEDNQRYWDLTSTGNPIVPSRVSILETLPKVVASPPKISPKHKNSFFGHLIWTVRSGMSAHPLITLGLVIGMLVGASIWGRGVIRRGKAFGNTGSFFTVGGNEKDGLLGGAATGGKTFYTALGISALGMMRGQLQWSRAQAVRRTGQFHARPAFRQFQQIRHASSELKQEVAHNEKIGDARSGLSRVKNLLLGTTITAVLAFGYLYVTDTRATFHQWLVPRVLRTLFPDAEDAHKISNKTLKALYSVGLHPRERGNPDINGDLKVEVFGHVLDNPIGTSAGLDKNADIPDVVLGFGAGIVEVGGITPRPQEGNPKPRVWRIPSQNALINRYGLNSEGADSVATRLRQRLREFAYAIGLGLDPVAEQSVLDGYAGVPPGSQMPGRLLAVQIAKMKETPDNDIDAIAQDYVYCVNQLAKYADILVVNVSSPNTPGLRNLQQAAPLTKILTAVVDAAQAADRKTKPAVMVKVSPDEDSEEQVSGICGAVWASGVDGIIVGNTTKKRPDALPAGYLLPQNEQSIMLETGGYSGPQLFERTVALVKKYRATLDKGPNEAKPEPKKIEEAPKQPQKSEFQLETEAMREKIKQQLQQKSDTTQSAAPHSLDAETKASIESSVERDLKNLKPKTGAADKNSRDQSIIQIPERHIPSSVSSSSNTTAAETKAAFSAVEPALGAAPDAAEKMLSSGPASSAVSANPTKKTSLSTPAQLNTNKEKVIFATGGITNGKQALEVLNAGASVAMVYTAMVYGGAGTITRIKQEMREEIHGLPRQLPSSAPREER</sequence>
<evidence type="ECO:0000256" key="3">
    <source>
        <dbReference type="ARBA" id="ARBA00005161"/>
    </source>
</evidence>
<dbReference type="PROSITE" id="PS00911">
    <property type="entry name" value="DHODEHASE_1"/>
    <property type="match status" value="1"/>
</dbReference>
<feature type="region of interest" description="Disordered" evidence="13">
    <location>
        <begin position="1314"/>
        <end position="1334"/>
    </location>
</feature>
<name>A0A9P8EXH6_AURME</name>
<feature type="chain" id="PRO_5040262293" description="Dihydroorotate dehydrogenase (quinone), mitochondrial" evidence="15">
    <location>
        <begin position="21"/>
        <end position="1408"/>
    </location>
</feature>
<comment type="cofactor">
    <cofactor evidence="1">
        <name>FMN</name>
        <dbReference type="ChEBI" id="CHEBI:58210"/>
    </cofactor>
</comment>
<evidence type="ECO:0000256" key="11">
    <source>
        <dbReference type="ARBA" id="ARBA00031623"/>
    </source>
</evidence>
<evidence type="ECO:0000256" key="14">
    <source>
        <dbReference type="SAM" id="Phobius"/>
    </source>
</evidence>
<dbReference type="Pfam" id="PF00085">
    <property type="entry name" value="Thioredoxin"/>
    <property type="match status" value="2"/>
</dbReference>
<feature type="compositionally biased region" description="Basic and acidic residues" evidence="13">
    <location>
        <begin position="1176"/>
        <end position="1193"/>
    </location>
</feature>
<keyword evidence="9" id="KW-0560">Oxidoreductase</keyword>
<evidence type="ECO:0000256" key="6">
    <source>
        <dbReference type="ARBA" id="ARBA00017599"/>
    </source>
</evidence>
<dbReference type="Gene3D" id="3.40.30.10">
    <property type="entry name" value="Glutaredoxin"/>
    <property type="match status" value="2"/>
</dbReference>
<dbReference type="CDD" id="cd02961">
    <property type="entry name" value="PDI_a_family"/>
    <property type="match status" value="1"/>
</dbReference>
<feature type="non-terminal residue" evidence="17">
    <location>
        <position position="1"/>
    </location>
</feature>
<evidence type="ECO:0000256" key="13">
    <source>
        <dbReference type="SAM" id="MobiDB-lite"/>
    </source>
</evidence>
<dbReference type="EMBL" id="JAHFXF010000006">
    <property type="protein sequence ID" value="KAG9701015.1"/>
    <property type="molecule type" value="Genomic_DNA"/>
</dbReference>
<evidence type="ECO:0000256" key="15">
    <source>
        <dbReference type="SAM" id="SignalP"/>
    </source>
</evidence>
<dbReference type="GO" id="GO:0009220">
    <property type="term" value="P:pyrimidine ribonucleotide biosynthetic process"/>
    <property type="evidence" value="ECO:0007669"/>
    <property type="project" value="TreeGrafter"/>
</dbReference>
<comment type="subcellular location">
    <subcellularLocation>
        <location evidence="2">Membrane</location>
    </subcellularLocation>
</comment>
<dbReference type="Proteomes" id="UP000779574">
    <property type="component" value="Unassembled WGS sequence"/>
</dbReference>
<feature type="compositionally biased region" description="Basic and acidic residues" evidence="13">
    <location>
        <begin position="57"/>
        <end position="70"/>
    </location>
</feature>
<evidence type="ECO:0000256" key="10">
    <source>
        <dbReference type="ARBA" id="ARBA00023136"/>
    </source>
</evidence>
<keyword evidence="10 14" id="KW-0472">Membrane</keyword>
<dbReference type="PANTHER" id="PTHR48109:SF4">
    <property type="entry name" value="DIHYDROOROTATE DEHYDROGENASE (QUINONE), MITOCHONDRIAL"/>
    <property type="match status" value="1"/>
</dbReference>
<comment type="pathway">
    <text evidence="3">Pyrimidine metabolism; UMP biosynthesis via de novo pathway; orotate from (S)-dihydroorotate (quinone route): step 1/1.</text>
</comment>
<feature type="compositionally biased region" description="Basic and acidic residues" evidence="13">
    <location>
        <begin position="1231"/>
        <end position="1249"/>
    </location>
</feature>
<evidence type="ECO:0000313" key="18">
    <source>
        <dbReference type="Proteomes" id="UP000779574"/>
    </source>
</evidence>
<dbReference type="InterPro" id="IPR050074">
    <property type="entry name" value="DHO_dehydrogenase"/>
</dbReference>
<feature type="domain" description="Thioredoxin" evidence="16">
    <location>
        <begin position="270"/>
        <end position="494"/>
    </location>
</feature>
<reference evidence="17" key="2">
    <citation type="submission" date="2021-08" db="EMBL/GenBank/DDBJ databases">
        <authorList>
            <person name="Gostincar C."/>
            <person name="Sun X."/>
            <person name="Song Z."/>
            <person name="Gunde-Cimerman N."/>
        </authorList>
    </citation>
    <scope>NUCLEOTIDE SEQUENCE</scope>
    <source>
        <strain evidence="17">EXF-9911</strain>
    </source>
</reference>
<dbReference type="OrthoDB" id="72053at2759"/>
<dbReference type="FunFam" id="3.20.20.70:FF:000242">
    <property type="entry name" value="Dihydroorotate reductase PyrE"/>
    <property type="match status" value="1"/>
</dbReference>
<evidence type="ECO:0000256" key="4">
    <source>
        <dbReference type="ARBA" id="ARBA00005359"/>
    </source>
</evidence>
<dbReference type="InterPro" id="IPR005719">
    <property type="entry name" value="Dihydroorotate_DH_2"/>
</dbReference>
<dbReference type="EC" id="1.3.5.2" evidence="5"/>
<dbReference type="InterPro" id="IPR005720">
    <property type="entry name" value="Dihydroorotate_DH_cat"/>
</dbReference>
<dbReference type="PANTHER" id="PTHR48109">
    <property type="entry name" value="DIHYDROOROTATE DEHYDROGENASE (QUINONE), MITOCHONDRIAL-RELATED"/>
    <property type="match status" value="1"/>
</dbReference>
<dbReference type="Pfam" id="PF01180">
    <property type="entry name" value="DHO_dh"/>
    <property type="match status" value="2"/>
</dbReference>
<comment type="catalytic activity">
    <reaction evidence="12">
        <text>(S)-dihydroorotate + a quinone = orotate + a quinol</text>
        <dbReference type="Rhea" id="RHEA:30187"/>
        <dbReference type="ChEBI" id="CHEBI:24646"/>
        <dbReference type="ChEBI" id="CHEBI:30839"/>
        <dbReference type="ChEBI" id="CHEBI:30864"/>
        <dbReference type="ChEBI" id="CHEBI:132124"/>
        <dbReference type="EC" id="1.3.5.2"/>
    </reaction>
</comment>
<dbReference type="SUPFAM" id="SSF52833">
    <property type="entry name" value="Thioredoxin-like"/>
    <property type="match status" value="3"/>
</dbReference>
<feature type="signal peptide" evidence="15">
    <location>
        <begin position="1"/>
        <end position="20"/>
    </location>
</feature>
<keyword evidence="8" id="KW-0288">FMN</keyword>
<comment type="similarity">
    <text evidence="4">Belongs to the dihydroorotate dehydrogenase family. Type 2 subfamily.</text>
</comment>
<dbReference type="GO" id="GO:0005743">
    <property type="term" value="C:mitochondrial inner membrane"/>
    <property type="evidence" value="ECO:0007669"/>
    <property type="project" value="TreeGrafter"/>
</dbReference>
<dbReference type="NCBIfam" id="TIGR01036">
    <property type="entry name" value="pyrD_sub2"/>
    <property type="match status" value="1"/>
</dbReference>
<reference evidence="17" key="1">
    <citation type="journal article" date="2021" name="J Fungi (Basel)">
        <title>Virulence traits and population genomics of the black yeast Aureobasidium melanogenum.</title>
        <authorList>
            <person name="Cernosa A."/>
            <person name="Sun X."/>
            <person name="Gostincar C."/>
            <person name="Fang C."/>
            <person name="Gunde-Cimerman N."/>
            <person name="Song Z."/>
        </authorList>
    </citation>
    <scope>NUCLEOTIDE SEQUENCE</scope>
    <source>
        <strain evidence="17">EXF-9911</strain>
    </source>
</reference>
<dbReference type="InterPro" id="IPR036249">
    <property type="entry name" value="Thioredoxin-like_sf"/>
</dbReference>
<proteinExistence type="inferred from homology"/>
<evidence type="ECO:0000256" key="9">
    <source>
        <dbReference type="ARBA" id="ARBA00023002"/>
    </source>
</evidence>
<feature type="domain" description="Thioredoxin" evidence="16">
    <location>
        <begin position="42"/>
        <end position="214"/>
    </location>
</feature>
<gene>
    <name evidence="17" type="ORF">KCU76_g323</name>
</gene>
<evidence type="ECO:0000256" key="8">
    <source>
        <dbReference type="ARBA" id="ARBA00022643"/>
    </source>
</evidence>
<dbReference type="Gene3D" id="3.20.20.70">
    <property type="entry name" value="Aldolase class I"/>
    <property type="match status" value="2"/>
</dbReference>
<feature type="compositionally biased region" description="Polar residues" evidence="13">
    <location>
        <begin position="1214"/>
        <end position="1227"/>
    </location>
</feature>
<evidence type="ECO:0000259" key="16">
    <source>
        <dbReference type="PROSITE" id="PS51352"/>
    </source>
</evidence>
<dbReference type="SUPFAM" id="SSF51395">
    <property type="entry name" value="FMN-linked oxidoreductases"/>
    <property type="match status" value="2"/>
</dbReference>
<comment type="caution">
    <text evidence="17">The sequence shown here is derived from an EMBL/GenBank/DDBJ whole genome shotgun (WGS) entry which is preliminary data.</text>
</comment>
<evidence type="ECO:0000313" key="17">
    <source>
        <dbReference type="EMBL" id="KAG9701015.1"/>
    </source>
</evidence>
<feature type="transmembrane region" description="Helical" evidence="14">
    <location>
        <begin position="818"/>
        <end position="835"/>
    </location>
</feature>
<dbReference type="PROSITE" id="PS51352">
    <property type="entry name" value="THIOREDOXIN_2"/>
    <property type="match status" value="2"/>
</dbReference>
<dbReference type="GO" id="GO:0006207">
    <property type="term" value="P:'de novo' pyrimidine nucleobase biosynthetic process"/>
    <property type="evidence" value="ECO:0007669"/>
    <property type="project" value="InterPro"/>
</dbReference>
<dbReference type="InterPro" id="IPR001295">
    <property type="entry name" value="Dihydroorotate_DH_CS"/>
</dbReference>
<feature type="transmembrane region" description="Helical" evidence="14">
    <location>
        <begin position="688"/>
        <end position="707"/>
    </location>
</feature>
<evidence type="ECO:0000256" key="12">
    <source>
        <dbReference type="ARBA" id="ARBA00048639"/>
    </source>
</evidence>
<keyword evidence="7" id="KW-0285">Flavoprotein</keyword>
<feature type="region of interest" description="Disordered" evidence="13">
    <location>
        <begin position="47"/>
        <end position="85"/>
    </location>
</feature>
<dbReference type="InterPro" id="IPR013785">
    <property type="entry name" value="Aldolase_TIM"/>
</dbReference>
<dbReference type="InterPro" id="IPR013766">
    <property type="entry name" value="Thioredoxin_domain"/>
</dbReference>
<evidence type="ECO:0000256" key="2">
    <source>
        <dbReference type="ARBA" id="ARBA00004370"/>
    </source>
</evidence>
<keyword evidence="15" id="KW-0732">Signal</keyword>
<dbReference type="GO" id="GO:0106430">
    <property type="term" value="F:dihydroorotate dehydrogenase (quinone) activity"/>
    <property type="evidence" value="ECO:0007669"/>
    <property type="project" value="UniProtKB-EC"/>
</dbReference>
<feature type="region of interest" description="Disordered" evidence="13">
    <location>
        <begin position="1176"/>
        <end position="1285"/>
    </location>
</feature>
<evidence type="ECO:0000256" key="1">
    <source>
        <dbReference type="ARBA" id="ARBA00001917"/>
    </source>
</evidence>